<dbReference type="Gene3D" id="2.40.420.20">
    <property type="match status" value="1"/>
</dbReference>
<dbReference type="Gene3D" id="1.10.287.470">
    <property type="entry name" value="Helix hairpin bin"/>
    <property type="match status" value="1"/>
</dbReference>
<dbReference type="NCBIfam" id="TIGR01730">
    <property type="entry name" value="RND_mfp"/>
    <property type="match status" value="1"/>
</dbReference>
<dbReference type="OrthoDB" id="9801814at2"/>
<evidence type="ECO:0000259" key="4">
    <source>
        <dbReference type="Pfam" id="PF25876"/>
    </source>
</evidence>
<dbReference type="GO" id="GO:1990281">
    <property type="term" value="C:efflux pump complex"/>
    <property type="evidence" value="ECO:0007669"/>
    <property type="project" value="TreeGrafter"/>
</dbReference>
<evidence type="ECO:0000313" key="8">
    <source>
        <dbReference type="Proteomes" id="UP000182517"/>
    </source>
</evidence>
<evidence type="ECO:0000259" key="5">
    <source>
        <dbReference type="Pfam" id="PF25917"/>
    </source>
</evidence>
<protein>
    <submittedName>
        <fullName evidence="7">Uncharacterized protein</fullName>
    </submittedName>
</protein>
<dbReference type="GO" id="GO:0015562">
    <property type="term" value="F:efflux transmembrane transporter activity"/>
    <property type="evidence" value="ECO:0007669"/>
    <property type="project" value="TreeGrafter"/>
</dbReference>
<keyword evidence="3" id="KW-0732">Signal</keyword>
<dbReference type="InterPro" id="IPR058624">
    <property type="entry name" value="MdtA-like_HH"/>
</dbReference>
<evidence type="ECO:0000256" key="2">
    <source>
        <dbReference type="SAM" id="Coils"/>
    </source>
</evidence>
<feature type="domain" description="CusB-like beta-barrel" evidence="6">
    <location>
        <begin position="207"/>
        <end position="274"/>
    </location>
</feature>
<dbReference type="AlphaFoldDB" id="A0A1L3GPT8"/>
<dbReference type="KEGG" id="pef:A7E78_09000"/>
<proteinExistence type="inferred from homology"/>
<feature type="domain" description="Multidrug resistance protein MdtA-like barrel-sandwich hybrid" evidence="5">
    <location>
        <begin position="63"/>
        <end position="197"/>
    </location>
</feature>
<dbReference type="Gene3D" id="2.40.50.100">
    <property type="match status" value="1"/>
</dbReference>
<evidence type="ECO:0000313" key="7">
    <source>
        <dbReference type="EMBL" id="APG27961.1"/>
    </source>
</evidence>
<feature type="domain" description="Multidrug resistance protein MdtA-like alpha-helical hairpin" evidence="4">
    <location>
        <begin position="97"/>
        <end position="166"/>
    </location>
</feature>
<dbReference type="InterPro" id="IPR006143">
    <property type="entry name" value="RND_pump_MFP"/>
</dbReference>
<dbReference type="InterPro" id="IPR058792">
    <property type="entry name" value="Beta-barrel_RND_2"/>
</dbReference>
<dbReference type="STRING" id="1842532.A7E78_09000"/>
<evidence type="ECO:0000256" key="3">
    <source>
        <dbReference type="SAM" id="SignalP"/>
    </source>
</evidence>
<organism evidence="7 8">
    <name type="scientific">Syntrophotalea acetylenivorans</name>
    <dbReference type="NCBI Taxonomy" id="1842532"/>
    <lineage>
        <taxon>Bacteria</taxon>
        <taxon>Pseudomonadati</taxon>
        <taxon>Thermodesulfobacteriota</taxon>
        <taxon>Desulfuromonadia</taxon>
        <taxon>Desulfuromonadales</taxon>
        <taxon>Syntrophotaleaceae</taxon>
        <taxon>Syntrophotalea</taxon>
    </lineage>
</organism>
<evidence type="ECO:0000256" key="1">
    <source>
        <dbReference type="ARBA" id="ARBA00009477"/>
    </source>
</evidence>
<comment type="similarity">
    <text evidence="1">Belongs to the membrane fusion protein (MFP) (TC 8.A.1) family.</text>
</comment>
<dbReference type="InterPro" id="IPR058625">
    <property type="entry name" value="MdtA-like_BSH"/>
</dbReference>
<evidence type="ECO:0000259" key="6">
    <source>
        <dbReference type="Pfam" id="PF25954"/>
    </source>
</evidence>
<dbReference type="EMBL" id="CP015519">
    <property type="protein sequence ID" value="APG27961.1"/>
    <property type="molecule type" value="Genomic_DNA"/>
</dbReference>
<gene>
    <name evidence="7" type="ORF">A7E78_09000</name>
</gene>
<dbReference type="Pfam" id="PF25876">
    <property type="entry name" value="HH_MFP_RND"/>
    <property type="match status" value="1"/>
</dbReference>
<dbReference type="RefSeq" id="WP_072283924.1">
    <property type="nucleotide sequence ID" value="NZ_CP015519.1"/>
</dbReference>
<reference evidence="7 8" key="1">
    <citation type="journal article" date="2017" name="Genome Announc.">
        <title>Complete Genome Sequences of Two Acetylene-Fermenting Pelobacter acetylenicus Strains.</title>
        <authorList>
            <person name="Sutton J.M."/>
            <person name="Baesman S.M."/>
            <person name="Fierst J.L."/>
            <person name="Poret-Peterson A.T."/>
            <person name="Oremland R.S."/>
            <person name="Dunlap D.S."/>
            <person name="Akob D.M."/>
        </authorList>
    </citation>
    <scope>NUCLEOTIDE SEQUENCE [LARGE SCALE GENOMIC DNA]</scope>
    <source>
        <strain evidence="7 8">SFB93</strain>
    </source>
</reference>
<dbReference type="Gene3D" id="2.40.30.170">
    <property type="match status" value="1"/>
</dbReference>
<sequence>MISRNLLALLLPLCLLACGSEPAQQPELIRPIRYQKVKPGSSLLKRTFSGMAQAGVESRLSFRVSGAVEEVAVQVGDKVKKGQLIARLDATDYRLQVQEAQAALANARAQARNAEANYERVRGLYENRNASRNDLDAARAANESAEAQVRASKTRLELARSQQAYTRLTAPSAGAIASVPIEINENIAAGQMVALLTSGALTEVGCTVPESLITQIKQKMSVEVFFDALPERKFSATVTEVGVAATGQGTTFPVTVRLEKSSGMIRPGMAATIIFLLPKAGNNNPVLVVPEAIGEDRKGRFAFVVESGKDGLGIIHRRAVTVGELTSEGLEVLSGLQDSDLVVTAGISRIHEGQQVQILAGNEVQP</sequence>
<accession>A0A1L3GPT8</accession>
<name>A0A1L3GPT8_9BACT</name>
<dbReference type="Proteomes" id="UP000182517">
    <property type="component" value="Chromosome"/>
</dbReference>
<dbReference type="SUPFAM" id="SSF111369">
    <property type="entry name" value="HlyD-like secretion proteins"/>
    <property type="match status" value="1"/>
</dbReference>
<feature type="chain" id="PRO_5012588973" evidence="3">
    <location>
        <begin position="24"/>
        <end position="366"/>
    </location>
</feature>
<feature type="signal peptide" evidence="3">
    <location>
        <begin position="1"/>
        <end position="23"/>
    </location>
</feature>
<dbReference type="PANTHER" id="PTHR30469:SF20">
    <property type="entry name" value="EFFLUX RND TRANSPORTER PERIPLASMIC ADAPTOR SUBUNIT"/>
    <property type="match status" value="1"/>
</dbReference>
<dbReference type="Pfam" id="PF25917">
    <property type="entry name" value="BSH_RND"/>
    <property type="match status" value="1"/>
</dbReference>
<keyword evidence="2" id="KW-0175">Coiled coil</keyword>
<keyword evidence="8" id="KW-1185">Reference proteome</keyword>
<feature type="coiled-coil region" evidence="2">
    <location>
        <begin position="90"/>
        <end position="162"/>
    </location>
</feature>
<dbReference type="Pfam" id="PF25954">
    <property type="entry name" value="Beta-barrel_RND_2"/>
    <property type="match status" value="1"/>
</dbReference>
<dbReference type="PANTHER" id="PTHR30469">
    <property type="entry name" value="MULTIDRUG RESISTANCE PROTEIN MDTA"/>
    <property type="match status" value="1"/>
</dbReference>